<dbReference type="InterPro" id="IPR006514">
    <property type="entry name" value="IRX15/GXM/AGM"/>
</dbReference>
<accession>A0A9Q0J7A2</accession>
<dbReference type="OrthoDB" id="1896682at2759"/>
<keyword evidence="3 6" id="KW-1133">Transmembrane helix</keyword>
<proteinExistence type="predicted"/>
<dbReference type="PANTHER" id="PTHR31444">
    <property type="entry name" value="OS11G0490100 PROTEIN"/>
    <property type="match status" value="1"/>
</dbReference>
<evidence type="ECO:0000256" key="1">
    <source>
        <dbReference type="ARBA" id="ARBA00004194"/>
    </source>
</evidence>
<dbReference type="EMBL" id="JAKUCV010005474">
    <property type="protein sequence ID" value="KAJ4830999.1"/>
    <property type="molecule type" value="Genomic_DNA"/>
</dbReference>
<sequence>MKNNNTNTKVILLHPSIHKPQPPHHHHHHHRLWLLFIVTFFTVAFTFTLFTATLPANPTTTSTRPGTSTGPLPPSVANALLHYAATSNSTTPHMSSAELSAVASALQDCSSSPCNFLVFGLTHETLLWKSLNFHGRTIFLDESEYFVSNFEKTHPDIEAYDIQYTTKVSQKTELLEETRERVKDECRPVQNLLFSDCRLGINDMPNHIYDIAWDVILIDGPRGYFAAAPGRMSAIFTAAVMARSKKGKASGGGVEKKETHVFVHEIDREVERVYSEEFLCEENLVETVDSLGHFMVETMEPNSFVFCKNSTSSSSSSSSPSSETRTVSLSSGHDDDDD</sequence>
<dbReference type="NCBIfam" id="TIGR01627">
    <property type="entry name" value="A_thal_3515"/>
    <property type="match status" value="1"/>
</dbReference>
<evidence type="ECO:0000256" key="4">
    <source>
        <dbReference type="ARBA" id="ARBA00023136"/>
    </source>
</evidence>
<comment type="subcellular location">
    <subcellularLocation>
        <location evidence="1">Golgi apparatus membrane</location>
        <topology evidence="1">Single-pass membrane protein</topology>
    </subcellularLocation>
</comment>
<gene>
    <name evidence="7" type="ORF">Tsubulata_036325</name>
</gene>
<evidence type="ECO:0000313" key="8">
    <source>
        <dbReference type="Proteomes" id="UP001141552"/>
    </source>
</evidence>
<evidence type="ECO:0008006" key="9">
    <source>
        <dbReference type="Google" id="ProtNLM"/>
    </source>
</evidence>
<feature type="transmembrane region" description="Helical" evidence="6">
    <location>
        <begin position="32"/>
        <end position="54"/>
    </location>
</feature>
<feature type="region of interest" description="Disordered" evidence="5">
    <location>
        <begin position="308"/>
        <end position="338"/>
    </location>
</feature>
<evidence type="ECO:0000256" key="6">
    <source>
        <dbReference type="SAM" id="Phobius"/>
    </source>
</evidence>
<reference evidence="7" key="2">
    <citation type="journal article" date="2023" name="Plants (Basel)">
        <title>Annotation of the Turnera subulata (Passifloraceae) Draft Genome Reveals the S-Locus Evolved after the Divergence of Turneroideae from Passifloroideae in a Stepwise Manner.</title>
        <authorList>
            <person name="Henning P.M."/>
            <person name="Roalson E.H."/>
            <person name="Mir W."/>
            <person name="McCubbin A.G."/>
            <person name="Shore J.S."/>
        </authorList>
    </citation>
    <scope>NUCLEOTIDE SEQUENCE</scope>
    <source>
        <strain evidence="7">F60SS</strain>
    </source>
</reference>
<dbReference type="AlphaFoldDB" id="A0A9Q0J7A2"/>
<dbReference type="GO" id="GO:0045492">
    <property type="term" value="P:xylan biosynthetic process"/>
    <property type="evidence" value="ECO:0007669"/>
    <property type="project" value="InterPro"/>
</dbReference>
<evidence type="ECO:0000256" key="5">
    <source>
        <dbReference type="SAM" id="MobiDB-lite"/>
    </source>
</evidence>
<name>A0A9Q0J7A2_9ROSI</name>
<comment type="caution">
    <text evidence="7">The sequence shown here is derived from an EMBL/GenBank/DDBJ whole genome shotgun (WGS) entry which is preliminary data.</text>
</comment>
<protein>
    <recommendedName>
        <fullName evidence="9">Polysaccharide biosynthesis domain-containing protein</fullName>
    </recommendedName>
</protein>
<dbReference type="Proteomes" id="UP001141552">
    <property type="component" value="Unassembled WGS sequence"/>
</dbReference>
<dbReference type="Pfam" id="PF21729">
    <property type="entry name" value="IRX15_IRX15L_GXM"/>
    <property type="match status" value="1"/>
</dbReference>
<evidence type="ECO:0000313" key="7">
    <source>
        <dbReference type="EMBL" id="KAJ4830999.1"/>
    </source>
</evidence>
<dbReference type="GO" id="GO:0000139">
    <property type="term" value="C:Golgi membrane"/>
    <property type="evidence" value="ECO:0007669"/>
    <property type="project" value="UniProtKB-SubCell"/>
</dbReference>
<keyword evidence="2 6" id="KW-0812">Transmembrane</keyword>
<reference evidence="7" key="1">
    <citation type="submission" date="2022-02" db="EMBL/GenBank/DDBJ databases">
        <authorList>
            <person name="Henning P.M."/>
            <person name="McCubbin A.G."/>
            <person name="Shore J.S."/>
        </authorList>
    </citation>
    <scope>NUCLEOTIDE SEQUENCE</scope>
    <source>
        <strain evidence="7">F60SS</strain>
        <tissue evidence="7">Leaves</tissue>
    </source>
</reference>
<organism evidence="7 8">
    <name type="scientific">Turnera subulata</name>
    <dbReference type="NCBI Taxonomy" id="218843"/>
    <lineage>
        <taxon>Eukaryota</taxon>
        <taxon>Viridiplantae</taxon>
        <taxon>Streptophyta</taxon>
        <taxon>Embryophyta</taxon>
        <taxon>Tracheophyta</taxon>
        <taxon>Spermatophyta</taxon>
        <taxon>Magnoliopsida</taxon>
        <taxon>eudicotyledons</taxon>
        <taxon>Gunneridae</taxon>
        <taxon>Pentapetalae</taxon>
        <taxon>rosids</taxon>
        <taxon>fabids</taxon>
        <taxon>Malpighiales</taxon>
        <taxon>Passifloraceae</taxon>
        <taxon>Turnera</taxon>
    </lineage>
</organism>
<evidence type="ECO:0000256" key="2">
    <source>
        <dbReference type="ARBA" id="ARBA00022692"/>
    </source>
</evidence>
<evidence type="ECO:0000256" key="3">
    <source>
        <dbReference type="ARBA" id="ARBA00022989"/>
    </source>
</evidence>
<keyword evidence="4 6" id="KW-0472">Membrane</keyword>
<feature type="compositionally biased region" description="Low complexity" evidence="5">
    <location>
        <begin position="310"/>
        <end position="331"/>
    </location>
</feature>
<keyword evidence="8" id="KW-1185">Reference proteome</keyword>